<reference evidence="5" key="1">
    <citation type="submission" date="2017-02" db="UniProtKB">
        <authorList>
            <consortium name="WormBaseParasite"/>
        </authorList>
    </citation>
    <scope>IDENTIFICATION</scope>
</reference>
<accession>A0A0N4U4I5</accession>
<evidence type="ECO:0000313" key="2">
    <source>
        <dbReference type="EMBL" id="VDN56085.1"/>
    </source>
</evidence>
<gene>
    <name evidence="2" type="ORF">DME_LOCUS6058</name>
</gene>
<feature type="region of interest" description="Disordered" evidence="1">
    <location>
        <begin position="357"/>
        <end position="412"/>
    </location>
</feature>
<evidence type="ECO:0000313" key="5">
    <source>
        <dbReference type="WBParaSite" id="DME_0000169801-mRNA-1"/>
    </source>
</evidence>
<feature type="compositionally biased region" description="Basic and acidic residues" evidence="1">
    <location>
        <begin position="388"/>
        <end position="397"/>
    </location>
</feature>
<dbReference type="Proteomes" id="UP000274756">
    <property type="component" value="Unassembled WGS sequence"/>
</dbReference>
<reference evidence="2 4" key="2">
    <citation type="submission" date="2018-11" db="EMBL/GenBank/DDBJ databases">
        <authorList>
            <consortium name="Pathogen Informatics"/>
        </authorList>
    </citation>
    <scope>NUCLEOTIDE SEQUENCE [LARGE SCALE GENOMIC DNA]</scope>
</reference>
<feature type="compositionally biased region" description="Polar residues" evidence="1">
    <location>
        <begin position="10"/>
        <end position="19"/>
    </location>
</feature>
<dbReference type="AlphaFoldDB" id="A0A0N4U4I5"/>
<evidence type="ECO:0000313" key="4">
    <source>
        <dbReference type="Proteomes" id="UP000274756"/>
    </source>
</evidence>
<sequence length="497" mass="54213">MAGRGDRKNSAQNSTSLTNHPMLDPVTLHMAYLAAQLRSLEQNQLASSVFTKSPLSLTDCLSALTNCSVNNLYNAPMGQRLHSFSELTNHLSGRSTTALDAINLATTSIPQTSQQYSTLDMMLQMQMVAATGLMPQTINFLPPASSLSGLLGHPLSCAPNMPGLTPNPASFNNLGLSLASEPPSLNQIAITESSKIDWAQECLGNLLPKASTNQASSDRLCYSIACDTSKSTDGSPKPHLELRTYSLGRKETLKRPTTEANTLKQLCNEEEESAPFKKRFKKFSFDETIAAGSSNHLSRTDGIQTMASRLKDYECPNRHHPINHRPPAIEARFLECMAAIALHSDFPLLSLTNIKDQDEKEQEQGADENDTAKSRRQPCELKSQISTDDEKPEKDTESPCNSGNGGASKSADTCTDLKKDDNTLGLWSSTAVDEELYEKFETCRGPDIPVIHAYVLPSEANEEKAGEESLPVQSLAVPLPVVNMLLDRILKTMLVES</sequence>
<feature type="region of interest" description="Disordered" evidence="1">
    <location>
        <begin position="1"/>
        <end position="22"/>
    </location>
</feature>
<evidence type="ECO:0000256" key="1">
    <source>
        <dbReference type="SAM" id="MobiDB-lite"/>
    </source>
</evidence>
<dbReference type="OrthoDB" id="5852094at2759"/>
<protein>
    <submittedName>
        <fullName evidence="5">POU domain protein</fullName>
    </submittedName>
</protein>
<feature type="compositionally biased region" description="Acidic residues" evidence="1">
    <location>
        <begin position="359"/>
        <end position="369"/>
    </location>
</feature>
<dbReference type="WBParaSite" id="DME_0000169801-mRNA-1">
    <property type="protein sequence ID" value="DME_0000169801-mRNA-1"/>
    <property type="gene ID" value="DME_0000169801"/>
</dbReference>
<feature type="compositionally biased region" description="Basic and acidic residues" evidence="1">
    <location>
        <begin position="370"/>
        <end position="379"/>
    </location>
</feature>
<evidence type="ECO:0000313" key="3">
    <source>
        <dbReference type="Proteomes" id="UP000038040"/>
    </source>
</evidence>
<keyword evidence="4" id="KW-1185">Reference proteome</keyword>
<dbReference type="EMBL" id="UYYG01001154">
    <property type="protein sequence ID" value="VDN56085.1"/>
    <property type="molecule type" value="Genomic_DNA"/>
</dbReference>
<name>A0A0N4U4I5_DRAME</name>
<dbReference type="Proteomes" id="UP000038040">
    <property type="component" value="Unplaced"/>
</dbReference>
<proteinExistence type="predicted"/>
<organism evidence="3 5">
    <name type="scientific">Dracunculus medinensis</name>
    <name type="common">Guinea worm</name>
    <dbReference type="NCBI Taxonomy" id="318479"/>
    <lineage>
        <taxon>Eukaryota</taxon>
        <taxon>Metazoa</taxon>
        <taxon>Ecdysozoa</taxon>
        <taxon>Nematoda</taxon>
        <taxon>Chromadorea</taxon>
        <taxon>Rhabditida</taxon>
        <taxon>Spirurina</taxon>
        <taxon>Dracunculoidea</taxon>
        <taxon>Dracunculidae</taxon>
        <taxon>Dracunculus</taxon>
    </lineage>
</organism>